<evidence type="ECO:0000259" key="2">
    <source>
        <dbReference type="Pfam" id="PF02481"/>
    </source>
</evidence>
<evidence type="ECO:0000313" key="4">
    <source>
        <dbReference type="Proteomes" id="UP001056429"/>
    </source>
</evidence>
<dbReference type="Proteomes" id="UP001056429">
    <property type="component" value="Unassembled WGS sequence"/>
</dbReference>
<dbReference type="GO" id="GO:0009294">
    <property type="term" value="P:DNA-mediated transformation"/>
    <property type="evidence" value="ECO:0007669"/>
    <property type="project" value="InterPro"/>
</dbReference>
<name>A0A9J6P3I6_9CLOT</name>
<keyword evidence="4" id="KW-1185">Reference proteome</keyword>
<comment type="similarity">
    <text evidence="1">Belongs to the DprA/Smf family.</text>
</comment>
<dbReference type="Gene3D" id="3.40.50.450">
    <property type="match status" value="1"/>
</dbReference>
<dbReference type="RefSeq" id="WP_250860203.1">
    <property type="nucleotide sequence ID" value="NZ_JAGSOJ010000003.1"/>
</dbReference>
<proteinExistence type="inferred from homology"/>
<dbReference type="AlphaFoldDB" id="A0A9J6P3I6"/>
<sequence>MEKLFFHTWLSMTGLNHSIKKEILNDTLKEENFNKMTLNDCKRIIKYFELKYPCKKKNDFKTIEEIYIKSLKMNVSSMDVHDRNYPKLLKEIYDPPNVLFYQGRIESINDKENLSIVGSRKCTHYGEEVIKGIVKYLREYNVNTISGGALGIDSLCHYYSIKNKLATFAVLGSGLDVLYPYTNKRMFENIIQNGGALISEFVLGTKPMRYNFPKRNRVISGISRLLLIVEAGYKSGSLITMGQALEQGRDVMAVPGNVFSESSKGCNKIISEGAYVYNDITDITDILKIDKKKCIIDKDEDEKKSSCSKIFSILSDIPMHFDEINKITEIDIRVLYSLLFEMQINDLISCINGNFYVRKYEVK</sequence>
<dbReference type="PANTHER" id="PTHR43022:SF1">
    <property type="entry name" value="PROTEIN SMF"/>
    <property type="match status" value="1"/>
</dbReference>
<reference evidence="3" key="2">
    <citation type="submission" date="2021-04" db="EMBL/GenBank/DDBJ databases">
        <authorList>
            <person name="Dong X."/>
        </authorList>
    </citation>
    <scope>NUCLEOTIDE SEQUENCE</scope>
    <source>
        <strain evidence="3">ZWT</strain>
    </source>
</reference>
<feature type="domain" description="Smf/DprA SLOG" evidence="2">
    <location>
        <begin position="80"/>
        <end position="286"/>
    </location>
</feature>
<evidence type="ECO:0000256" key="1">
    <source>
        <dbReference type="ARBA" id="ARBA00006525"/>
    </source>
</evidence>
<gene>
    <name evidence="3" type="primary">dprA</name>
    <name evidence="3" type="ORF">KDK92_15305</name>
</gene>
<dbReference type="EMBL" id="JAGSOJ010000003">
    <property type="protein sequence ID" value="MCM1991099.1"/>
    <property type="molecule type" value="Genomic_DNA"/>
</dbReference>
<dbReference type="Pfam" id="PF02481">
    <property type="entry name" value="DNA_processg_A"/>
    <property type="match status" value="1"/>
</dbReference>
<dbReference type="InterPro" id="IPR003488">
    <property type="entry name" value="DprA"/>
</dbReference>
<organism evidence="3 4">
    <name type="scientific">Oceanirhabdus seepicola</name>
    <dbReference type="NCBI Taxonomy" id="2828781"/>
    <lineage>
        <taxon>Bacteria</taxon>
        <taxon>Bacillati</taxon>
        <taxon>Bacillota</taxon>
        <taxon>Clostridia</taxon>
        <taxon>Eubacteriales</taxon>
        <taxon>Clostridiaceae</taxon>
        <taxon>Oceanirhabdus</taxon>
    </lineage>
</organism>
<protein>
    <submittedName>
        <fullName evidence="3">DNA-processing protein DprA</fullName>
    </submittedName>
</protein>
<evidence type="ECO:0000313" key="3">
    <source>
        <dbReference type="EMBL" id="MCM1991099.1"/>
    </source>
</evidence>
<dbReference type="SUPFAM" id="SSF102405">
    <property type="entry name" value="MCP/YpsA-like"/>
    <property type="match status" value="1"/>
</dbReference>
<comment type="caution">
    <text evidence="3">The sequence shown here is derived from an EMBL/GenBank/DDBJ whole genome shotgun (WGS) entry which is preliminary data.</text>
</comment>
<dbReference type="NCBIfam" id="TIGR00732">
    <property type="entry name" value="dprA"/>
    <property type="match status" value="1"/>
</dbReference>
<dbReference type="PANTHER" id="PTHR43022">
    <property type="entry name" value="PROTEIN SMF"/>
    <property type="match status" value="1"/>
</dbReference>
<accession>A0A9J6P3I6</accession>
<reference evidence="3" key="1">
    <citation type="journal article" date="2021" name="mSystems">
        <title>Bacteria and Archaea Synergistically Convert Glycine Betaine to Biogenic Methane in the Formosa Cold Seep of the South China Sea.</title>
        <authorList>
            <person name="Li L."/>
            <person name="Zhang W."/>
            <person name="Zhang S."/>
            <person name="Song L."/>
            <person name="Sun Q."/>
            <person name="Zhang H."/>
            <person name="Xiang H."/>
            <person name="Dong X."/>
        </authorList>
    </citation>
    <scope>NUCLEOTIDE SEQUENCE</scope>
    <source>
        <strain evidence="3">ZWT</strain>
    </source>
</reference>
<dbReference type="InterPro" id="IPR057666">
    <property type="entry name" value="DrpA_SLOG"/>
</dbReference>